<reference evidence="1" key="1">
    <citation type="submission" date="2018-05" db="EMBL/GenBank/DDBJ databases">
        <authorList>
            <person name="Lanie J.A."/>
            <person name="Ng W.-L."/>
            <person name="Kazmierczak K.M."/>
            <person name="Andrzejewski T.M."/>
            <person name="Davidsen T.M."/>
            <person name="Wayne K.J."/>
            <person name="Tettelin H."/>
            <person name="Glass J.I."/>
            <person name="Rusch D."/>
            <person name="Podicherti R."/>
            <person name="Tsui H.-C.T."/>
            <person name="Winkler M.E."/>
        </authorList>
    </citation>
    <scope>NUCLEOTIDE SEQUENCE</scope>
</reference>
<dbReference type="AlphaFoldDB" id="A0A382HFZ9"/>
<sequence length="30" mass="3601">MNNYQILKNGEKPHEMDAAMEIRNKFFSFP</sequence>
<gene>
    <name evidence="1" type="ORF">METZ01_LOCUS239074</name>
</gene>
<name>A0A382HFZ9_9ZZZZ</name>
<accession>A0A382HFZ9</accession>
<organism evidence="1">
    <name type="scientific">marine metagenome</name>
    <dbReference type="NCBI Taxonomy" id="408172"/>
    <lineage>
        <taxon>unclassified sequences</taxon>
        <taxon>metagenomes</taxon>
        <taxon>ecological metagenomes</taxon>
    </lineage>
</organism>
<dbReference type="EMBL" id="UINC01061057">
    <property type="protein sequence ID" value="SVB86220.1"/>
    <property type="molecule type" value="Genomic_DNA"/>
</dbReference>
<protein>
    <submittedName>
        <fullName evidence="1">Uncharacterized protein</fullName>
    </submittedName>
</protein>
<evidence type="ECO:0000313" key="1">
    <source>
        <dbReference type="EMBL" id="SVB86220.1"/>
    </source>
</evidence>
<proteinExistence type="predicted"/>